<dbReference type="PANTHER" id="PTHR24198">
    <property type="entry name" value="ANKYRIN REPEAT AND PROTEIN KINASE DOMAIN-CONTAINING PROTEIN"/>
    <property type="match status" value="1"/>
</dbReference>
<dbReference type="InterPro" id="IPR036770">
    <property type="entry name" value="Ankyrin_rpt-contain_sf"/>
</dbReference>
<dbReference type="SUPFAM" id="SSF48403">
    <property type="entry name" value="Ankyrin repeat"/>
    <property type="match status" value="1"/>
</dbReference>
<dbReference type="PROSITE" id="PS50088">
    <property type="entry name" value="ANK_REPEAT"/>
    <property type="match status" value="2"/>
</dbReference>
<dbReference type="EMBL" id="KZ613912">
    <property type="protein sequence ID" value="PMD51450.1"/>
    <property type="molecule type" value="Genomic_DNA"/>
</dbReference>
<evidence type="ECO:0000256" key="1">
    <source>
        <dbReference type="ARBA" id="ARBA00022737"/>
    </source>
</evidence>
<dbReference type="AlphaFoldDB" id="A0A2J6SL54"/>
<protein>
    <submittedName>
        <fullName evidence="4">Ankyrin</fullName>
    </submittedName>
</protein>
<dbReference type="InParanoid" id="A0A2J6SL54"/>
<feature type="non-terminal residue" evidence="4">
    <location>
        <position position="103"/>
    </location>
</feature>
<name>A0A2J6SL54_9HELO</name>
<dbReference type="PANTHER" id="PTHR24198:SF165">
    <property type="entry name" value="ANKYRIN REPEAT-CONTAINING PROTEIN-RELATED"/>
    <property type="match status" value="1"/>
</dbReference>
<accession>A0A2J6SL54</accession>
<dbReference type="OrthoDB" id="341259at2759"/>
<dbReference type="STRING" id="1095630.A0A2J6SL54"/>
<feature type="non-terminal residue" evidence="4">
    <location>
        <position position="1"/>
    </location>
</feature>
<dbReference type="GeneID" id="36585496"/>
<dbReference type="Proteomes" id="UP000235371">
    <property type="component" value="Unassembled WGS sequence"/>
</dbReference>
<keyword evidence="5" id="KW-1185">Reference proteome</keyword>
<proteinExistence type="predicted"/>
<evidence type="ECO:0000313" key="5">
    <source>
        <dbReference type="Proteomes" id="UP000235371"/>
    </source>
</evidence>
<dbReference type="Gene3D" id="1.25.40.20">
    <property type="entry name" value="Ankyrin repeat-containing domain"/>
    <property type="match status" value="1"/>
</dbReference>
<feature type="repeat" description="ANK" evidence="3">
    <location>
        <begin position="43"/>
        <end position="75"/>
    </location>
</feature>
<dbReference type="InterPro" id="IPR002110">
    <property type="entry name" value="Ankyrin_rpt"/>
</dbReference>
<keyword evidence="2 3" id="KW-0040">ANK repeat</keyword>
<evidence type="ECO:0000313" key="4">
    <source>
        <dbReference type="EMBL" id="PMD51450.1"/>
    </source>
</evidence>
<feature type="repeat" description="ANK" evidence="3">
    <location>
        <begin position="10"/>
        <end position="42"/>
    </location>
</feature>
<reference evidence="4 5" key="1">
    <citation type="submission" date="2016-04" db="EMBL/GenBank/DDBJ databases">
        <title>A degradative enzymes factory behind the ericoid mycorrhizal symbiosis.</title>
        <authorList>
            <consortium name="DOE Joint Genome Institute"/>
            <person name="Martino E."/>
            <person name="Morin E."/>
            <person name="Grelet G."/>
            <person name="Kuo A."/>
            <person name="Kohler A."/>
            <person name="Daghino S."/>
            <person name="Barry K."/>
            <person name="Choi C."/>
            <person name="Cichocki N."/>
            <person name="Clum A."/>
            <person name="Copeland A."/>
            <person name="Hainaut M."/>
            <person name="Haridas S."/>
            <person name="Labutti K."/>
            <person name="Lindquist E."/>
            <person name="Lipzen A."/>
            <person name="Khouja H.-R."/>
            <person name="Murat C."/>
            <person name="Ohm R."/>
            <person name="Olson A."/>
            <person name="Spatafora J."/>
            <person name="Veneault-Fourrey C."/>
            <person name="Henrissat B."/>
            <person name="Grigoriev I."/>
            <person name="Martin F."/>
            <person name="Perotto S."/>
        </authorList>
    </citation>
    <scope>NUCLEOTIDE SEQUENCE [LARGE SCALE GENOMIC DNA]</scope>
    <source>
        <strain evidence="4 5">E</strain>
    </source>
</reference>
<evidence type="ECO:0000256" key="3">
    <source>
        <dbReference type="PROSITE-ProRule" id="PRU00023"/>
    </source>
</evidence>
<dbReference type="RefSeq" id="XP_024728354.1">
    <property type="nucleotide sequence ID" value="XM_024877419.1"/>
</dbReference>
<sequence>GYSLETKTSDGQTALHKAVKFGQEQSVRILIQAGGNIEATDCNDQTPLHLSACYNTTTTTKPLLDSGANKEALDRWSWTPVFWAVYRDYDGVFVLLRDAGALT</sequence>
<dbReference type="SMART" id="SM00248">
    <property type="entry name" value="ANK"/>
    <property type="match status" value="2"/>
</dbReference>
<dbReference type="PROSITE" id="PS50297">
    <property type="entry name" value="ANK_REP_REGION"/>
    <property type="match status" value="2"/>
</dbReference>
<keyword evidence="1" id="KW-0677">Repeat</keyword>
<evidence type="ECO:0000256" key="2">
    <source>
        <dbReference type="ARBA" id="ARBA00023043"/>
    </source>
</evidence>
<dbReference type="Pfam" id="PF12796">
    <property type="entry name" value="Ank_2"/>
    <property type="match status" value="1"/>
</dbReference>
<gene>
    <name evidence="4" type="ORF">K444DRAFT_574003</name>
</gene>
<organism evidence="4 5">
    <name type="scientific">Hyaloscypha bicolor E</name>
    <dbReference type="NCBI Taxonomy" id="1095630"/>
    <lineage>
        <taxon>Eukaryota</taxon>
        <taxon>Fungi</taxon>
        <taxon>Dikarya</taxon>
        <taxon>Ascomycota</taxon>
        <taxon>Pezizomycotina</taxon>
        <taxon>Leotiomycetes</taxon>
        <taxon>Helotiales</taxon>
        <taxon>Hyaloscyphaceae</taxon>
        <taxon>Hyaloscypha</taxon>
        <taxon>Hyaloscypha bicolor</taxon>
    </lineage>
</organism>